<reference evidence="2" key="1">
    <citation type="submission" date="2021-03" db="EMBL/GenBank/DDBJ databases">
        <title>Bacillus suaedae sp. nov., isolated from Suaeda aralocaspica.</title>
        <authorList>
            <person name="Lei R.F.R."/>
        </authorList>
    </citation>
    <scope>NUCLEOTIDE SEQUENCE</scope>
    <source>
        <strain evidence="2">YZJH907-2</strain>
    </source>
</reference>
<dbReference type="InterPro" id="IPR025018">
    <property type="entry name" value="DUF3953"/>
</dbReference>
<accession>A0A941AU38</accession>
<feature type="transmembrane region" description="Helical" evidence="1">
    <location>
        <begin position="5"/>
        <end position="22"/>
    </location>
</feature>
<keyword evidence="1" id="KW-1133">Transmembrane helix</keyword>
<keyword evidence="1" id="KW-0812">Transmembrane</keyword>
<dbReference type="EMBL" id="JAGKSQ010000021">
    <property type="protein sequence ID" value="MBP3953654.1"/>
    <property type="molecule type" value="Genomic_DNA"/>
</dbReference>
<evidence type="ECO:0000256" key="1">
    <source>
        <dbReference type="SAM" id="Phobius"/>
    </source>
</evidence>
<keyword evidence="3" id="KW-1185">Reference proteome</keyword>
<keyword evidence="1" id="KW-0472">Membrane</keyword>
<comment type="caution">
    <text evidence="2">The sequence shown here is derived from an EMBL/GenBank/DDBJ whole genome shotgun (WGS) entry which is preliminary data.</text>
</comment>
<evidence type="ECO:0000313" key="3">
    <source>
        <dbReference type="Proteomes" id="UP000678228"/>
    </source>
</evidence>
<dbReference type="AlphaFoldDB" id="A0A941AU38"/>
<dbReference type="Pfam" id="PF13129">
    <property type="entry name" value="DUF3953"/>
    <property type="match status" value="1"/>
</dbReference>
<dbReference type="RefSeq" id="WP_210599508.1">
    <property type="nucleotide sequence ID" value="NZ_JAGKSQ010000021.1"/>
</dbReference>
<evidence type="ECO:0000313" key="2">
    <source>
        <dbReference type="EMBL" id="MBP3953654.1"/>
    </source>
</evidence>
<proteinExistence type="predicted"/>
<gene>
    <name evidence="2" type="ORF">J7W16_21570</name>
</gene>
<name>A0A941AU38_9BACI</name>
<organism evidence="2 3">
    <name type="scientific">Halalkalibacter suaedae</name>
    <dbReference type="NCBI Taxonomy" id="2822140"/>
    <lineage>
        <taxon>Bacteria</taxon>
        <taxon>Bacillati</taxon>
        <taxon>Bacillota</taxon>
        <taxon>Bacilli</taxon>
        <taxon>Bacillales</taxon>
        <taxon>Bacillaceae</taxon>
        <taxon>Halalkalibacter</taxon>
    </lineage>
</organism>
<sequence>MLKIFRIVFAIIVLILGVYGSITGNYEAMPYMMFFLGAMLFVIGVSEIKMERKQMGYFNIIVSLFVFYVSMEGFLFK</sequence>
<feature type="transmembrane region" description="Helical" evidence="1">
    <location>
        <begin position="28"/>
        <end position="45"/>
    </location>
</feature>
<dbReference type="Proteomes" id="UP000678228">
    <property type="component" value="Unassembled WGS sequence"/>
</dbReference>
<protein>
    <submittedName>
        <fullName evidence="2">YczI family protein</fullName>
    </submittedName>
</protein>
<feature type="transmembrane region" description="Helical" evidence="1">
    <location>
        <begin position="57"/>
        <end position="76"/>
    </location>
</feature>